<reference evidence="2" key="1">
    <citation type="journal article" date="2018" name="Gigascience">
        <title>Genome assembly of the Pink Ipe (Handroanthus impetiginosus, Bignoniaceae), a highly valued, ecologically keystone Neotropical timber forest tree.</title>
        <authorList>
            <person name="Silva-Junior O.B."/>
            <person name="Grattapaglia D."/>
            <person name="Novaes E."/>
            <person name="Collevatti R.G."/>
        </authorList>
    </citation>
    <scope>NUCLEOTIDE SEQUENCE [LARGE SCALE GENOMIC DNA]</scope>
    <source>
        <strain evidence="2">cv. UFG-1</strain>
    </source>
</reference>
<proteinExistence type="predicted"/>
<evidence type="ECO:0000313" key="2">
    <source>
        <dbReference type="Proteomes" id="UP000231279"/>
    </source>
</evidence>
<dbReference type="Proteomes" id="UP000231279">
    <property type="component" value="Unassembled WGS sequence"/>
</dbReference>
<name>A0A2G9HEG9_9LAMI</name>
<evidence type="ECO:0000313" key="1">
    <source>
        <dbReference type="EMBL" id="PIN15680.1"/>
    </source>
</evidence>
<organism evidence="1 2">
    <name type="scientific">Handroanthus impetiginosus</name>
    <dbReference type="NCBI Taxonomy" id="429701"/>
    <lineage>
        <taxon>Eukaryota</taxon>
        <taxon>Viridiplantae</taxon>
        <taxon>Streptophyta</taxon>
        <taxon>Embryophyta</taxon>
        <taxon>Tracheophyta</taxon>
        <taxon>Spermatophyta</taxon>
        <taxon>Magnoliopsida</taxon>
        <taxon>eudicotyledons</taxon>
        <taxon>Gunneridae</taxon>
        <taxon>Pentapetalae</taxon>
        <taxon>asterids</taxon>
        <taxon>lamiids</taxon>
        <taxon>Lamiales</taxon>
        <taxon>Bignoniaceae</taxon>
        <taxon>Crescentiina</taxon>
        <taxon>Tabebuia alliance</taxon>
        <taxon>Handroanthus</taxon>
    </lineage>
</organism>
<dbReference type="EMBL" id="NKXS01002026">
    <property type="protein sequence ID" value="PIN15680.1"/>
    <property type="molecule type" value="Genomic_DNA"/>
</dbReference>
<protein>
    <submittedName>
        <fullName evidence="1">Uncharacterized protein</fullName>
    </submittedName>
</protein>
<comment type="caution">
    <text evidence="1">The sequence shown here is derived from an EMBL/GenBank/DDBJ whole genome shotgun (WGS) entry which is preliminary data.</text>
</comment>
<dbReference type="AlphaFoldDB" id="A0A2G9HEG9"/>
<sequence>MVQEVWFPGPVGTYDLHNFLWSAFAYGVKRNNTFVLDT</sequence>
<gene>
    <name evidence="1" type="ORF">CDL12_11677</name>
</gene>
<keyword evidence="2" id="KW-1185">Reference proteome</keyword>
<accession>A0A2G9HEG9</accession>